<proteinExistence type="predicted"/>
<keyword evidence="2" id="KW-0418">Kinase</keyword>
<keyword evidence="3" id="KW-1185">Reference proteome</keyword>
<dbReference type="STRING" id="50429.A0A2B4REW5"/>
<dbReference type="InterPro" id="IPR000719">
    <property type="entry name" value="Prot_kinase_dom"/>
</dbReference>
<accession>A0A2B4REW5</accession>
<organism evidence="2 3">
    <name type="scientific">Stylophora pistillata</name>
    <name type="common">Smooth cauliflower coral</name>
    <dbReference type="NCBI Taxonomy" id="50429"/>
    <lineage>
        <taxon>Eukaryota</taxon>
        <taxon>Metazoa</taxon>
        <taxon>Cnidaria</taxon>
        <taxon>Anthozoa</taxon>
        <taxon>Hexacorallia</taxon>
        <taxon>Scleractinia</taxon>
        <taxon>Astrocoeniina</taxon>
        <taxon>Pocilloporidae</taxon>
        <taxon>Stylophora</taxon>
    </lineage>
</organism>
<dbReference type="EMBL" id="LSMT01000660">
    <property type="protein sequence ID" value="PFX15339.1"/>
    <property type="molecule type" value="Genomic_DNA"/>
</dbReference>
<comment type="caution">
    <text evidence="2">The sequence shown here is derived from an EMBL/GenBank/DDBJ whole genome shotgun (WGS) entry which is preliminary data.</text>
</comment>
<name>A0A2B4REW5_STYPI</name>
<dbReference type="PANTHER" id="PTHR26392">
    <property type="entry name" value="MITOGEN-ACTIVATED PROTEIN KINASE KINASE KINASE 7-RELATED"/>
    <property type="match status" value="1"/>
</dbReference>
<dbReference type="Proteomes" id="UP000225706">
    <property type="component" value="Unassembled WGS sequence"/>
</dbReference>
<dbReference type="InterPro" id="IPR008271">
    <property type="entry name" value="Ser/Thr_kinase_AS"/>
</dbReference>
<dbReference type="AlphaFoldDB" id="A0A2B4REW5"/>
<feature type="domain" description="Protein kinase" evidence="1">
    <location>
        <begin position="1"/>
        <end position="175"/>
    </location>
</feature>
<dbReference type="Gene3D" id="1.10.510.10">
    <property type="entry name" value="Transferase(Phosphotransferase) domain 1"/>
    <property type="match status" value="1"/>
</dbReference>
<evidence type="ECO:0000313" key="2">
    <source>
        <dbReference type="EMBL" id="PFX15339.1"/>
    </source>
</evidence>
<reference evidence="3" key="1">
    <citation type="journal article" date="2017" name="bioRxiv">
        <title>Comparative analysis of the genomes of Stylophora pistillata and Acropora digitifera provides evidence for extensive differences between species of corals.</title>
        <authorList>
            <person name="Voolstra C.R."/>
            <person name="Li Y."/>
            <person name="Liew Y.J."/>
            <person name="Baumgarten S."/>
            <person name="Zoccola D."/>
            <person name="Flot J.-F."/>
            <person name="Tambutte S."/>
            <person name="Allemand D."/>
            <person name="Aranda M."/>
        </authorList>
    </citation>
    <scope>NUCLEOTIDE SEQUENCE [LARGE SCALE GENOMIC DNA]</scope>
</reference>
<dbReference type="PROSITE" id="PS00108">
    <property type="entry name" value="PROTEIN_KINASE_ST"/>
    <property type="match status" value="1"/>
</dbReference>
<dbReference type="InterPro" id="IPR011009">
    <property type="entry name" value="Kinase-like_dom_sf"/>
</dbReference>
<dbReference type="PANTHER" id="PTHR26392:SF92">
    <property type="entry name" value="PROTEIN KINASE DOMAIN-CONTAINING PROTEIN"/>
    <property type="match status" value="1"/>
</dbReference>
<dbReference type="SMART" id="SM00220">
    <property type="entry name" value="S_TKc"/>
    <property type="match status" value="1"/>
</dbReference>
<dbReference type="PROSITE" id="PS50011">
    <property type="entry name" value="PROTEIN_KINASE_DOM"/>
    <property type="match status" value="1"/>
</dbReference>
<dbReference type="OrthoDB" id="5986079at2759"/>
<protein>
    <submittedName>
        <fullName evidence="2">Mitogen-activated protein kinase kinase kinase 12</fullName>
    </submittedName>
</protein>
<sequence>MRHIFRQKSIIPSEPSSSVTATRDVIGWAKDIADALEYIHGQGIVHRDLKLENILLSLENVAKVADVGVSKEAKAIMGTMAGTPTYLAPEVMKSCMYDYKADVYSFGIMLWEMWYGKRALLDVGGDVKEFYDKAIEGVSRASESTNLPQDLQDDLLFNARAASDGVRSRKTHQLHMVHKDTARTDIIDSLQEDSVLITQELAMKFSPTQYRATQADFFAVTIMEHVLKTLKQEHSELTRAVYHRDNVGYYHCANTILASKILRERTNMDLYRIDFSDPHGGKGPCERKATQIKTHVKQYTNQSHSITTPAGLKKAIEFDEGIVGVRVSVVPVSNTTMKTKSIKWEGISSLSNFEITAAGVKAFQA</sequence>
<dbReference type="SUPFAM" id="SSF56112">
    <property type="entry name" value="Protein kinase-like (PK-like)"/>
    <property type="match status" value="1"/>
</dbReference>
<evidence type="ECO:0000313" key="3">
    <source>
        <dbReference type="Proteomes" id="UP000225706"/>
    </source>
</evidence>
<gene>
    <name evidence="2" type="primary">MAP3K12</name>
    <name evidence="2" type="ORF">AWC38_SpisGene20451</name>
</gene>
<dbReference type="GO" id="GO:0005524">
    <property type="term" value="F:ATP binding"/>
    <property type="evidence" value="ECO:0007669"/>
    <property type="project" value="InterPro"/>
</dbReference>
<dbReference type="GO" id="GO:0004672">
    <property type="term" value="F:protein kinase activity"/>
    <property type="evidence" value="ECO:0007669"/>
    <property type="project" value="InterPro"/>
</dbReference>
<keyword evidence="2" id="KW-0808">Transferase</keyword>
<dbReference type="Pfam" id="PF00069">
    <property type="entry name" value="Pkinase"/>
    <property type="match status" value="1"/>
</dbReference>
<evidence type="ECO:0000259" key="1">
    <source>
        <dbReference type="PROSITE" id="PS50011"/>
    </source>
</evidence>